<organism evidence="2 3">
    <name type="scientific">Dentiscutata erythropus</name>
    <dbReference type="NCBI Taxonomy" id="1348616"/>
    <lineage>
        <taxon>Eukaryota</taxon>
        <taxon>Fungi</taxon>
        <taxon>Fungi incertae sedis</taxon>
        <taxon>Mucoromycota</taxon>
        <taxon>Glomeromycotina</taxon>
        <taxon>Glomeromycetes</taxon>
        <taxon>Diversisporales</taxon>
        <taxon>Gigasporaceae</taxon>
        <taxon>Dentiscutata</taxon>
    </lineage>
</organism>
<keyword evidence="1" id="KW-1133">Transmembrane helix</keyword>
<dbReference type="GO" id="GO:0005794">
    <property type="term" value="C:Golgi apparatus"/>
    <property type="evidence" value="ECO:0007669"/>
    <property type="project" value="TreeGrafter"/>
</dbReference>
<dbReference type="EMBL" id="CAJVPY010000001">
    <property type="protein sequence ID" value="CAG8443053.1"/>
    <property type="molecule type" value="Genomic_DNA"/>
</dbReference>
<name>A0A9N8YMA0_9GLOM</name>
<reference evidence="2" key="1">
    <citation type="submission" date="2021-06" db="EMBL/GenBank/DDBJ databases">
        <authorList>
            <person name="Kallberg Y."/>
            <person name="Tangrot J."/>
            <person name="Rosling A."/>
        </authorList>
    </citation>
    <scope>NUCLEOTIDE SEQUENCE</scope>
    <source>
        <strain evidence="2">MA453B</strain>
    </source>
</reference>
<evidence type="ECO:0000313" key="2">
    <source>
        <dbReference type="EMBL" id="CAG8443053.1"/>
    </source>
</evidence>
<feature type="transmembrane region" description="Helical" evidence="1">
    <location>
        <begin position="203"/>
        <end position="231"/>
    </location>
</feature>
<feature type="transmembrane region" description="Helical" evidence="1">
    <location>
        <begin position="161"/>
        <end position="182"/>
    </location>
</feature>
<comment type="caution">
    <text evidence="2">The sequence shown here is derived from an EMBL/GenBank/DDBJ whole genome shotgun (WGS) entry which is preliminary data.</text>
</comment>
<accession>A0A9N8YMA0</accession>
<keyword evidence="1" id="KW-0472">Membrane</keyword>
<feature type="transmembrane region" description="Helical" evidence="1">
    <location>
        <begin position="80"/>
        <end position="99"/>
    </location>
</feature>
<dbReference type="PANTHER" id="PTHR34391">
    <property type="entry name" value="UPF0658 GOLGI APPARATUS MEMBRANE PROTEIN C1952.10C-RELATED"/>
    <property type="match status" value="1"/>
</dbReference>
<dbReference type="Proteomes" id="UP000789405">
    <property type="component" value="Unassembled WGS sequence"/>
</dbReference>
<sequence length="319" mass="36798">MILKTLKKSLKWKWERINLSNDTKSFVIMSLLQAITLIILQIRIALRNTSLSDQMESYLEQNKTLAASCEMVLADNRLTLLFAENFCFIFFQIFQFYFCSHAIVHQNMIQIFVILGLDIANALYGIVQQDEVAIELNIITASCPGVYQLSPYYESYEYPNVIVSSAFALAKLILTWRLFILFERKMYEKPDIELHKPTLYRKMLIFVMMLKLAAFLVVINASLTAAIIPFLGRQSMMFVIAYAIHASILLFSIPALILAFNSFIRQWKIGMYIFLVFWVFFVADFAFLIKDGISAASDGWYFWISTIFVTLITALVSDN</sequence>
<evidence type="ECO:0000313" key="3">
    <source>
        <dbReference type="Proteomes" id="UP000789405"/>
    </source>
</evidence>
<keyword evidence="3" id="KW-1185">Reference proteome</keyword>
<proteinExistence type="predicted"/>
<gene>
    <name evidence="2" type="ORF">DERYTH_LOCUS5</name>
</gene>
<evidence type="ECO:0000256" key="1">
    <source>
        <dbReference type="SAM" id="Phobius"/>
    </source>
</evidence>
<dbReference type="AlphaFoldDB" id="A0A9N8YMA0"/>
<feature type="transmembrane region" description="Helical" evidence="1">
    <location>
        <begin position="300"/>
        <end position="317"/>
    </location>
</feature>
<dbReference type="PANTHER" id="PTHR34391:SF2">
    <property type="entry name" value="TRP C-TERMINAL DOMAIN-CONTAINING PROTEIN"/>
    <property type="match status" value="1"/>
</dbReference>
<protein>
    <submittedName>
        <fullName evidence="2">13510_t:CDS:1</fullName>
    </submittedName>
</protein>
<feature type="transmembrane region" description="Helical" evidence="1">
    <location>
        <begin position="237"/>
        <end position="260"/>
    </location>
</feature>
<dbReference type="OrthoDB" id="2404271at2759"/>
<dbReference type="InterPro" id="IPR040410">
    <property type="entry name" value="UPF0658_Golgi"/>
</dbReference>
<feature type="transmembrane region" description="Helical" evidence="1">
    <location>
        <begin position="26"/>
        <end position="46"/>
    </location>
</feature>
<feature type="transmembrane region" description="Helical" evidence="1">
    <location>
        <begin position="111"/>
        <end position="127"/>
    </location>
</feature>
<keyword evidence="1" id="KW-0812">Transmembrane</keyword>
<feature type="transmembrane region" description="Helical" evidence="1">
    <location>
        <begin position="269"/>
        <end position="288"/>
    </location>
</feature>